<evidence type="ECO:0000256" key="1">
    <source>
        <dbReference type="SAM" id="MobiDB-lite"/>
    </source>
</evidence>
<feature type="non-terminal residue" evidence="2">
    <location>
        <position position="1"/>
    </location>
</feature>
<feature type="compositionally biased region" description="Low complexity" evidence="1">
    <location>
        <begin position="1"/>
        <end position="12"/>
    </location>
</feature>
<accession>A0A699XLE6</accession>
<reference evidence="2" key="1">
    <citation type="journal article" date="2019" name="Sci. Rep.">
        <title>Draft genome of Tanacetum cinerariifolium, the natural source of mosquito coil.</title>
        <authorList>
            <person name="Yamashiro T."/>
            <person name="Shiraishi A."/>
            <person name="Satake H."/>
            <person name="Nakayama K."/>
        </authorList>
    </citation>
    <scope>NUCLEOTIDE SEQUENCE</scope>
</reference>
<sequence length="80" mass="7834">PPAWAAGRAPAAGPQPTPVGRPERERAAGGGRAAAGGGGRAPLVCLRLPADAGRGGLLRLCGAARRGPDGQLLPVSEQPP</sequence>
<gene>
    <name evidence="2" type="ORF">Tci_932811</name>
</gene>
<comment type="caution">
    <text evidence="2">The sequence shown here is derived from an EMBL/GenBank/DDBJ whole genome shotgun (WGS) entry which is preliminary data.</text>
</comment>
<feature type="region of interest" description="Disordered" evidence="1">
    <location>
        <begin position="1"/>
        <end position="41"/>
    </location>
</feature>
<evidence type="ECO:0000313" key="2">
    <source>
        <dbReference type="EMBL" id="GFD60842.1"/>
    </source>
</evidence>
<proteinExistence type="predicted"/>
<protein>
    <submittedName>
        <fullName evidence="2">Uncharacterized protein</fullName>
    </submittedName>
</protein>
<feature type="non-terminal residue" evidence="2">
    <location>
        <position position="80"/>
    </location>
</feature>
<feature type="compositionally biased region" description="Gly residues" evidence="1">
    <location>
        <begin position="28"/>
        <end position="40"/>
    </location>
</feature>
<dbReference type="AlphaFoldDB" id="A0A699XLE6"/>
<dbReference type="EMBL" id="BKCJ011883358">
    <property type="protein sequence ID" value="GFD60842.1"/>
    <property type="molecule type" value="Genomic_DNA"/>
</dbReference>
<name>A0A699XLE6_TANCI</name>
<organism evidence="2">
    <name type="scientific">Tanacetum cinerariifolium</name>
    <name type="common">Dalmatian daisy</name>
    <name type="synonym">Chrysanthemum cinerariifolium</name>
    <dbReference type="NCBI Taxonomy" id="118510"/>
    <lineage>
        <taxon>Eukaryota</taxon>
        <taxon>Viridiplantae</taxon>
        <taxon>Streptophyta</taxon>
        <taxon>Embryophyta</taxon>
        <taxon>Tracheophyta</taxon>
        <taxon>Spermatophyta</taxon>
        <taxon>Magnoliopsida</taxon>
        <taxon>eudicotyledons</taxon>
        <taxon>Gunneridae</taxon>
        <taxon>Pentapetalae</taxon>
        <taxon>asterids</taxon>
        <taxon>campanulids</taxon>
        <taxon>Asterales</taxon>
        <taxon>Asteraceae</taxon>
        <taxon>Asteroideae</taxon>
        <taxon>Anthemideae</taxon>
        <taxon>Anthemidinae</taxon>
        <taxon>Tanacetum</taxon>
    </lineage>
</organism>